<comment type="caution">
    <text evidence="2">The sequence shown here is derived from an EMBL/GenBank/DDBJ whole genome shotgun (WGS) entry which is preliminary data.</text>
</comment>
<reference evidence="2" key="1">
    <citation type="submission" date="2021-05" db="EMBL/GenBank/DDBJ databases">
        <title>First report of NDM-5 and VEB-6 producing Proteus mirabilis isolated from blood of a sepsis patient in Kolkata, India.</title>
        <authorList>
            <person name="Halder G."/>
            <person name="Chaudhuri B."/>
            <person name="Dutta S."/>
        </authorList>
    </citation>
    <scope>NUCLEOTIDE SEQUENCE [LARGE SCALE GENOMIC DNA]</scope>
    <source>
        <strain evidence="2">7049</strain>
    </source>
</reference>
<sequence>MVETGFISHAAEEQLLISDAYQEKLAASIYAGLKITFSLIPYRMGQNKDKRGIR</sequence>
<dbReference type="InterPro" id="IPR002508">
    <property type="entry name" value="MurNAc-LAA_cat"/>
</dbReference>
<dbReference type="Gene3D" id="3.40.630.40">
    <property type="entry name" value="Zn-dependent exopeptidases"/>
    <property type="match status" value="1"/>
</dbReference>
<dbReference type="AlphaFoldDB" id="A0ABD5LWX4"/>
<dbReference type="SUPFAM" id="SSF53187">
    <property type="entry name" value="Zn-dependent exopeptidases"/>
    <property type="match status" value="1"/>
</dbReference>
<organism evidence="2">
    <name type="scientific">Proteus mirabilis</name>
    <dbReference type="NCBI Taxonomy" id="584"/>
    <lineage>
        <taxon>Bacteria</taxon>
        <taxon>Pseudomonadati</taxon>
        <taxon>Pseudomonadota</taxon>
        <taxon>Gammaproteobacteria</taxon>
        <taxon>Enterobacterales</taxon>
        <taxon>Morganellaceae</taxon>
        <taxon>Proteus</taxon>
    </lineage>
</organism>
<dbReference type="Pfam" id="PF01520">
    <property type="entry name" value="Amidase_3"/>
    <property type="match status" value="1"/>
</dbReference>
<accession>A0ABD5LWX4</accession>
<dbReference type="EC" id="3.5.1.28" evidence="2"/>
<dbReference type="GO" id="GO:0008745">
    <property type="term" value="F:N-acetylmuramoyl-L-alanine amidase activity"/>
    <property type="evidence" value="ECO:0007669"/>
    <property type="project" value="UniProtKB-EC"/>
</dbReference>
<protein>
    <submittedName>
        <fullName evidence="2">N-acetylmuramoyl-L-alanine amidase</fullName>
        <ecNumber evidence="2">3.5.1.28</ecNumber>
    </submittedName>
</protein>
<proteinExistence type="predicted"/>
<gene>
    <name evidence="2" type="ORF">I3679_017960</name>
</gene>
<evidence type="ECO:0000313" key="2">
    <source>
        <dbReference type="EMBL" id="MEY2345046.1"/>
    </source>
</evidence>
<dbReference type="EMBL" id="JADQCH020000002">
    <property type="protein sequence ID" value="MEY2345046.1"/>
    <property type="molecule type" value="Genomic_DNA"/>
</dbReference>
<feature type="domain" description="MurNAc-LAA" evidence="1">
    <location>
        <begin position="1"/>
        <end position="34"/>
    </location>
</feature>
<evidence type="ECO:0000259" key="1">
    <source>
        <dbReference type="Pfam" id="PF01520"/>
    </source>
</evidence>
<keyword evidence="2" id="KW-0378">Hydrolase</keyword>
<name>A0ABD5LWX4_PROMI</name>